<dbReference type="Pfam" id="PF16022">
    <property type="entry name" value="DUF4783"/>
    <property type="match status" value="1"/>
</dbReference>
<dbReference type="Proteomes" id="UP000249720">
    <property type="component" value="Unassembled WGS sequence"/>
</dbReference>
<name>A0A2W7RSC8_9BACT</name>
<comment type="caution">
    <text evidence="1">The sequence shown here is derived from an EMBL/GenBank/DDBJ whole genome shotgun (WGS) entry which is preliminary data.</text>
</comment>
<gene>
    <name evidence="1" type="ORF">LX80_02150</name>
</gene>
<protein>
    <submittedName>
        <fullName evidence="1">Uncharacterized protein DUF4783</fullName>
    </submittedName>
</protein>
<evidence type="ECO:0000313" key="2">
    <source>
        <dbReference type="Proteomes" id="UP000249720"/>
    </source>
</evidence>
<dbReference type="OrthoDB" id="1524766at2"/>
<accession>A0A2W7RSC8</accession>
<keyword evidence="2" id="KW-1185">Reference proteome</keyword>
<dbReference type="AlphaFoldDB" id="A0A2W7RSC8"/>
<reference evidence="1 2" key="1">
    <citation type="submission" date="2018-06" db="EMBL/GenBank/DDBJ databases">
        <title>Genomic Encyclopedia of Archaeal and Bacterial Type Strains, Phase II (KMG-II): from individual species to whole genera.</title>
        <authorList>
            <person name="Goeker M."/>
        </authorList>
    </citation>
    <scope>NUCLEOTIDE SEQUENCE [LARGE SCALE GENOMIC DNA]</scope>
    <source>
        <strain evidence="1 2">DSM 23241</strain>
    </source>
</reference>
<dbReference type="EMBL" id="QKZV01000007">
    <property type="protein sequence ID" value="PZX61420.1"/>
    <property type="molecule type" value="Genomic_DNA"/>
</dbReference>
<evidence type="ECO:0000313" key="1">
    <source>
        <dbReference type="EMBL" id="PZX61420.1"/>
    </source>
</evidence>
<dbReference type="RefSeq" id="WP_111296315.1">
    <property type="nucleotide sequence ID" value="NZ_QKZV01000007.1"/>
</dbReference>
<organism evidence="1 2">
    <name type="scientific">Hydrotalea sandarakina</name>
    <dbReference type="NCBI Taxonomy" id="1004304"/>
    <lineage>
        <taxon>Bacteria</taxon>
        <taxon>Pseudomonadati</taxon>
        <taxon>Bacteroidota</taxon>
        <taxon>Chitinophagia</taxon>
        <taxon>Chitinophagales</taxon>
        <taxon>Chitinophagaceae</taxon>
        <taxon>Hydrotalea</taxon>
    </lineage>
</organism>
<proteinExistence type="predicted"/>
<sequence length="126" mass="13899">MKHLLLILGLGIGFMSFTYQSDVPEIINALKSANAEAVSGYFDSYLDLTLPGKEEVKNIGKNQAGIALKQFFSDAGVHSFDLTSQREAGTTMYMAGKLNGKSRSYNVTLLLRNKEGRHQIISIRIN</sequence>
<dbReference type="Gene3D" id="3.10.450.50">
    <property type="match status" value="1"/>
</dbReference>
<dbReference type="InterPro" id="IPR031977">
    <property type="entry name" value="DUF4783"/>
</dbReference>